<dbReference type="Gene3D" id="3.30.200.20">
    <property type="entry name" value="Phosphorylase Kinase, domain 1"/>
    <property type="match status" value="1"/>
</dbReference>
<keyword evidence="8" id="KW-0325">Glycoprotein</keyword>
<dbReference type="InterPro" id="IPR000858">
    <property type="entry name" value="S_locus_glycoprot_dom"/>
</dbReference>
<dbReference type="PIRSF" id="PIRSF000641">
    <property type="entry name" value="SRK"/>
    <property type="match status" value="1"/>
</dbReference>
<dbReference type="SUPFAM" id="SSF56112">
    <property type="entry name" value="Protein kinase-like (PK-like)"/>
    <property type="match status" value="1"/>
</dbReference>
<protein>
    <recommendedName>
        <fullName evidence="9">Receptor-like serine/threonine-protein kinase</fullName>
        <ecNumber evidence="9">2.7.11.1</ecNumber>
    </recommendedName>
</protein>
<dbReference type="PROSITE" id="PS50927">
    <property type="entry name" value="BULB_LECTIN"/>
    <property type="match status" value="1"/>
</dbReference>
<dbReference type="SMART" id="SM00473">
    <property type="entry name" value="PAN_AP"/>
    <property type="match status" value="1"/>
</dbReference>
<feature type="domain" description="Protein kinase" evidence="12">
    <location>
        <begin position="487"/>
        <end position="759"/>
    </location>
</feature>
<gene>
    <name evidence="15" type="ORF">LR48_Vigan09g253100</name>
</gene>
<dbReference type="EC" id="2.7.11.1" evidence="9"/>
<evidence type="ECO:0000313" key="15">
    <source>
        <dbReference type="EMBL" id="KOM53872.1"/>
    </source>
</evidence>
<dbReference type="Pfam" id="PF01453">
    <property type="entry name" value="B_lectin"/>
    <property type="match status" value="1"/>
</dbReference>
<dbReference type="Gramene" id="KOM53872">
    <property type="protein sequence ID" value="KOM53872"/>
    <property type="gene ID" value="LR48_Vigan09g253100"/>
</dbReference>
<dbReference type="Gene3D" id="2.90.10.10">
    <property type="entry name" value="Bulb-type lectin domain"/>
    <property type="match status" value="1"/>
</dbReference>
<evidence type="ECO:0000256" key="5">
    <source>
        <dbReference type="ARBA" id="ARBA00022777"/>
    </source>
</evidence>
<dbReference type="InterPro" id="IPR000719">
    <property type="entry name" value="Prot_kinase_dom"/>
</dbReference>
<evidence type="ECO:0000256" key="7">
    <source>
        <dbReference type="ARBA" id="ARBA00023157"/>
    </source>
</evidence>
<dbReference type="OMA" id="IWDGIRF"/>
<keyword evidence="10" id="KW-0812">Transmembrane</keyword>
<name>A0A0L9VG17_PHAAN</name>
<dbReference type="GO" id="GO:0004674">
    <property type="term" value="F:protein serine/threonine kinase activity"/>
    <property type="evidence" value="ECO:0007669"/>
    <property type="project" value="UniProtKB-KW"/>
</dbReference>
<dbReference type="PANTHER" id="PTHR32444">
    <property type="entry name" value="BULB-TYPE LECTIN DOMAIN-CONTAINING PROTEIN"/>
    <property type="match status" value="1"/>
</dbReference>
<dbReference type="GO" id="GO:0106310">
    <property type="term" value="F:protein serine kinase activity"/>
    <property type="evidence" value="ECO:0007669"/>
    <property type="project" value="RHEA"/>
</dbReference>
<comment type="catalytic activity">
    <reaction evidence="9">
        <text>L-seryl-[protein] + ATP = O-phospho-L-seryl-[protein] + ADP + H(+)</text>
        <dbReference type="Rhea" id="RHEA:17989"/>
        <dbReference type="Rhea" id="RHEA-COMP:9863"/>
        <dbReference type="Rhea" id="RHEA-COMP:11604"/>
        <dbReference type="ChEBI" id="CHEBI:15378"/>
        <dbReference type="ChEBI" id="CHEBI:29999"/>
        <dbReference type="ChEBI" id="CHEBI:30616"/>
        <dbReference type="ChEBI" id="CHEBI:83421"/>
        <dbReference type="ChEBI" id="CHEBI:456216"/>
        <dbReference type="EC" id="2.7.11.1"/>
    </reaction>
</comment>
<evidence type="ECO:0000256" key="10">
    <source>
        <dbReference type="SAM" id="Phobius"/>
    </source>
</evidence>
<dbReference type="AlphaFoldDB" id="A0A0L9VG17"/>
<comment type="catalytic activity">
    <reaction evidence="9">
        <text>L-threonyl-[protein] + ATP = O-phospho-L-threonyl-[protein] + ADP + H(+)</text>
        <dbReference type="Rhea" id="RHEA:46608"/>
        <dbReference type="Rhea" id="RHEA-COMP:11060"/>
        <dbReference type="Rhea" id="RHEA-COMP:11605"/>
        <dbReference type="ChEBI" id="CHEBI:15378"/>
        <dbReference type="ChEBI" id="CHEBI:30013"/>
        <dbReference type="ChEBI" id="CHEBI:30616"/>
        <dbReference type="ChEBI" id="CHEBI:61977"/>
        <dbReference type="ChEBI" id="CHEBI:456216"/>
        <dbReference type="EC" id="2.7.11.1"/>
    </reaction>
</comment>
<keyword evidence="6 9" id="KW-0067">ATP-binding</keyword>
<evidence type="ECO:0000256" key="11">
    <source>
        <dbReference type="SAM" id="SignalP"/>
    </source>
</evidence>
<dbReference type="InterPro" id="IPR003609">
    <property type="entry name" value="Pan_app"/>
</dbReference>
<keyword evidence="4 9" id="KW-0547">Nucleotide-binding</keyword>
<dbReference type="Gene3D" id="1.10.510.10">
    <property type="entry name" value="Transferase(Phosphotransferase) domain 1"/>
    <property type="match status" value="1"/>
</dbReference>
<dbReference type="Pfam" id="PF08276">
    <property type="entry name" value="PAN_2"/>
    <property type="match status" value="1"/>
</dbReference>
<dbReference type="InterPro" id="IPR036426">
    <property type="entry name" value="Bulb-type_lectin_dom_sf"/>
</dbReference>
<dbReference type="Pfam" id="PF00954">
    <property type="entry name" value="S_locus_glycop"/>
    <property type="match status" value="1"/>
</dbReference>
<dbReference type="InterPro" id="IPR024171">
    <property type="entry name" value="SRK-like_kinase"/>
</dbReference>
<dbReference type="SMART" id="SM00108">
    <property type="entry name" value="B_lectin"/>
    <property type="match status" value="1"/>
</dbReference>
<reference evidence="16" key="1">
    <citation type="journal article" date="2015" name="Proc. Natl. Acad. Sci. U.S.A.">
        <title>Genome sequencing of adzuki bean (Vigna angularis) provides insight into high starch and low fat accumulation and domestication.</title>
        <authorList>
            <person name="Yang K."/>
            <person name="Tian Z."/>
            <person name="Chen C."/>
            <person name="Luo L."/>
            <person name="Zhao B."/>
            <person name="Wang Z."/>
            <person name="Yu L."/>
            <person name="Li Y."/>
            <person name="Sun Y."/>
            <person name="Li W."/>
            <person name="Chen Y."/>
            <person name="Li Y."/>
            <person name="Zhang Y."/>
            <person name="Ai D."/>
            <person name="Zhao J."/>
            <person name="Shang C."/>
            <person name="Ma Y."/>
            <person name="Wu B."/>
            <person name="Wang M."/>
            <person name="Gao L."/>
            <person name="Sun D."/>
            <person name="Zhang P."/>
            <person name="Guo F."/>
            <person name="Wang W."/>
            <person name="Li Y."/>
            <person name="Wang J."/>
            <person name="Varshney R.K."/>
            <person name="Wang J."/>
            <person name="Ling H.Q."/>
            <person name="Wan P."/>
        </authorList>
    </citation>
    <scope>NUCLEOTIDE SEQUENCE</scope>
    <source>
        <strain evidence="16">cv. Jingnong 6</strain>
    </source>
</reference>
<dbReference type="EMBL" id="CM003379">
    <property type="protein sequence ID" value="KOM53872.1"/>
    <property type="molecule type" value="Genomic_DNA"/>
</dbReference>
<evidence type="ECO:0000256" key="6">
    <source>
        <dbReference type="ARBA" id="ARBA00022840"/>
    </source>
</evidence>
<evidence type="ECO:0000256" key="2">
    <source>
        <dbReference type="ARBA" id="ARBA00022679"/>
    </source>
</evidence>
<keyword evidence="3 11" id="KW-0732">Signal</keyword>
<feature type="domain" description="Bulb-type lectin" evidence="13">
    <location>
        <begin position="31"/>
        <end position="152"/>
    </location>
</feature>
<dbReference type="Proteomes" id="UP000053144">
    <property type="component" value="Chromosome 9"/>
</dbReference>
<accession>A0A0L9VG17</accession>
<dbReference type="InterPro" id="IPR001245">
    <property type="entry name" value="Ser-Thr/Tyr_kinase_cat_dom"/>
</dbReference>
<dbReference type="PANTHER" id="PTHR32444:SF118">
    <property type="entry name" value="OS09G0551150 PROTEIN"/>
    <property type="match status" value="1"/>
</dbReference>
<dbReference type="InterPro" id="IPR001480">
    <property type="entry name" value="Bulb-type_lectin_dom"/>
</dbReference>
<evidence type="ECO:0000259" key="14">
    <source>
        <dbReference type="PROSITE" id="PS50948"/>
    </source>
</evidence>
<dbReference type="CDD" id="cd00028">
    <property type="entry name" value="B_lectin"/>
    <property type="match status" value="1"/>
</dbReference>
<evidence type="ECO:0000256" key="9">
    <source>
        <dbReference type="PIRNR" id="PIRNR000641"/>
    </source>
</evidence>
<keyword evidence="7" id="KW-1015">Disulfide bond</keyword>
<proteinExistence type="inferred from homology"/>
<keyword evidence="10" id="KW-1133">Transmembrane helix</keyword>
<keyword evidence="1 9" id="KW-0723">Serine/threonine-protein kinase</keyword>
<dbReference type="InterPro" id="IPR011009">
    <property type="entry name" value="Kinase-like_dom_sf"/>
</dbReference>
<dbReference type="FunFam" id="3.30.200.20:FF:000418">
    <property type="entry name" value="G-type lectin S-receptor-like serine/threonine-protein kinase"/>
    <property type="match status" value="1"/>
</dbReference>
<organism evidence="15 16">
    <name type="scientific">Phaseolus angularis</name>
    <name type="common">Azuki bean</name>
    <name type="synonym">Vigna angularis</name>
    <dbReference type="NCBI Taxonomy" id="3914"/>
    <lineage>
        <taxon>Eukaryota</taxon>
        <taxon>Viridiplantae</taxon>
        <taxon>Streptophyta</taxon>
        <taxon>Embryophyta</taxon>
        <taxon>Tracheophyta</taxon>
        <taxon>Spermatophyta</taxon>
        <taxon>Magnoliopsida</taxon>
        <taxon>eudicotyledons</taxon>
        <taxon>Gunneridae</taxon>
        <taxon>Pentapetalae</taxon>
        <taxon>rosids</taxon>
        <taxon>fabids</taxon>
        <taxon>Fabales</taxon>
        <taxon>Fabaceae</taxon>
        <taxon>Papilionoideae</taxon>
        <taxon>50 kb inversion clade</taxon>
        <taxon>NPAAA clade</taxon>
        <taxon>indigoferoid/millettioid clade</taxon>
        <taxon>Phaseoleae</taxon>
        <taxon>Vigna</taxon>
    </lineage>
</organism>
<keyword evidence="10" id="KW-0472">Membrane</keyword>
<feature type="chain" id="PRO_5005596926" description="Receptor-like serine/threonine-protein kinase" evidence="11">
    <location>
        <begin position="31"/>
        <end position="759"/>
    </location>
</feature>
<evidence type="ECO:0000313" key="16">
    <source>
        <dbReference type="Proteomes" id="UP000053144"/>
    </source>
</evidence>
<dbReference type="SUPFAM" id="SSF51110">
    <property type="entry name" value="alpha-D-mannose-specific plant lectins"/>
    <property type="match status" value="1"/>
</dbReference>
<dbReference type="Pfam" id="PF07714">
    <property type="entry name" value="PK_Tyr_Ser-Thr"/>
    <property type="match status" value="2"/>
</dbReference>
<dbReference type="PROSITE" id="PS50948">
    <property type="entry name" value="PAN"/>
    <property type="match status" value="1"/>
</dbReference>
<feature type="domain" description="Apple" evidence="14">
    <location>
        <begin position="310"/>
        <end position="394"/>
    </location>
</feature>
<keyword evidence="2 9" id="KW-0808">Transferase</keyword>
<feature type="transmembrane region" description="Helical" evidence="10">
    <location>
        <begin position="425"/>
        <end position="444"/>
    </location>
</feature>
<comment type="similarity">
    <text evidence="9">Belongs to the protein kinase superfamily. Ser/Thr protein kinase family.</text>
</comment>
<evidence type="ECO:0000259" key="13">
    <source>
        <dbReference type="PROSITE" id="PS50927"/>
    </source>
</evidence>
<sequence>MTKRRVRWNKLDIIMFAYACISILQNTSCADDALTPTSSIADGQELISPGQNFSLGFFTPGASKSRYIGIWYKNITPQTIVWVANRDIPLNDSRGNLTIAADGNIVLFDGAGYIWQSFDNPTDTMLPGLMLGWDKNLRMNRYLTSWKSANDPSPGNFTFRFDQIEFPELVIRQGTNITFRSGIWDGIRFNSDDWLSFMGITAFKPQLSVNSTVAVYWDEPGDRLSRYVMKDDGLLQRYIWDNKNFKWTLMHEARKDFCDNYGACGVNGICNMKDIPAYCNCLKGFTPHSPEDWDSFNWSGGCIRRTPLNCTQVDRFQKLSWVKLPMLLQFWTNESMNLEECKVECLKNCSCTAYANSALNEGPHGCLLWFGDLTDIRKLINEEGVQLDLYLRLAASEIEIRVLKLKHLLDSCEESTANASKRKNIALIISVPVALLLCCIIFYLSKKYIKRRTSTSSVTITSHRNQNEDQASPIFDIDTILAATNNFSVENKIGEGGFGPVYRGKLANGQEIAVKRLSKTSKQGITEFMNEVGLVAKLQHRNLVSVLGGCTQREERMLIYEYMPNSSLDHFIFDSQLNPKISDFGVARIVEGDHSSITTEEIAGTIGYMPHEYAVNGILSLKSDVYSFGVIVLEILSGIRSSNYKVKHPDHDHNLMGQAWTLWKDGRAVGFMDVNLDLTVVPSELLRCLQVGLLCVQKLPEDRPTMSSVVFMLSNESIVLPQPKKTGFFEEESEYHHAYSENESFSNNAMTITLLEARS</sequence>
<dbReference type="CDD" id="cd01098">
    <property type="entry name" value="PAN_AP_plant"/>
    <property type="match status" value="1"/>
</dbReference>
<keyword evidence="5 9" id="KW-0418">Kinase</keyword>
<dbReference type="GO" id="GO:0048544">
    <property type="term" value="P:recognition of pollen"/>
    <property type="evidence" value="ECO:0007669"/>
    <property type="project" value="InterPro"/>
</dbReference>
<feature type="signal peptide" evidence="11">
    <location>
        <begin position="1"/>
        <end position="30"/>
    </location>
</feature>
<evidence type="ECO:0000256" key="4">
    <source>
        <dbReference type="ARBA" id="ARBA00022741"/>
    </source>
</evidence>
<evidence type="ECO:0000256" key="3">
    <source>
        <dbReference type="ARBA" id="ARBA00022729"/>
    </source>
</evidence>
<dbReference type="PROSITE" id="PS50011">
    <property type="entry name" value="PROTEIN_KINASE_DOM"/>
    <property type="match status" value="1"/>
</dbReference>
<evidence type="ECO:0000256" key="1">
    <source>
        <dbReference type="ARBA" id="ARBA00022527"/>
    </source>
</evidence>
<dbReference type="GO" id="GO:0005524">
    <property type="term" value="F:ATP binding"/>
    <property type="evidence" value="ECO:0007669"/>
    <property type="project" value="UniProtKB-KW"/>
</dbReference>
<evidence type="ECO:0000259" key="12">
    <source>
        <dbReference type="PROSITE" id="PS50011"/>
    </source>
</evidence>
<evidence type="ECO:0000256" key="8">
    <source>
        <dbReference type="ARBA" id="ARBA00023180"/>
    </source>
</evidence>